<feature type="domain" description="Pyrroline-5-carboxylate reductase catalytic N-terminal" evidence="3">
    <location>
        <begin position="2"/>
        <end position="88"/>
    </location>
</feature>
<keyword evidence="1" id="KW-0560">Oxidoreductase</keyword>
<comment type="caution">
    <text evidence="4">The sequence shown here is derived from an EMBL/GenBank/DDBJ whole genome shotgun (WGS) entry which is preliminary data.</text>
</comment>
<keyword evidence="5" id="KW-1185">Reference proteome</keyword>
<accession>A0ABP8HXY8</accession>
<evidence type="ECO:0000313" key="5">
    <source>
        <dbReference type="Proteomes" id="UP001500975"/>
    </source>
</evidence>
<dbReference type="InterPro" id="IPR036291">
    <property type="entry name" value="NAD(P)-bd_dom_sf"/>
</dbReference>
<reference evidence="5" key="1">
    <citation type="journal article" date="2019" name="Int. J. Syst. Evol. Microbiol.">
        <title>The Global Catalogue of Microorganisms (GCM) 10K type strain sequencing project: providing services to taxonomists for standard genome sequencing and annotation.</title>
        <authorList>
            <consortium name="The Broad Institute Genomics Platform"/>
            <consortium name="The Broad Institute Genome Sequencing Center for Infectious Disease"/>
            <person name="Wu L."/>
            <person name="Ma J."/>
        </authorList>
    </citation>
    <scope>NUCLEOTIDE SEQUENCE [LARGE SCALE GENOMIC DNA]</scope>
    <source>
        <strain evidence="5">JCM 17804</strain>
    </source>
</reference>
<evidence type="ECO:0000259" key="3">
    <source>
        <dbReference type="Pfam" id="PF03807"/>
    </source>
</evidence>
<name>A0ABP8HXY8_9BURK</name>
<proteinExistence type="predicted"/>
<dbReference type="Proteomes" id="UP001500975">
    <property type="component" value="Unassembled WGS sequence"/>
</dbReference>
<organism evidence="4 5">
    <name type="scientific">Variovorax defluvii</name>
    <dbReference type="NCBI Taxonomy" id="913761"/>
    <lineage>
        <taxon>Bacteria</taxon>
        <taxon>Pseudomonadati</taxon>
        <taxon>Pseudomonadota</taxon>
        <taxon>Betaproteobacteria</taxon>
        <taxon>Burkholderiales</taxon>
        <taxon>Comamonadaceae</taxon>
        <taxon>Variovorax</taxon>
    </lineage>
</organism>
<dbReference type="PANTHER" id="PTHR14239">
    <property type="entry name" value="DUDULIN-RELATED"/>
    <property type="match status" value="1"/>
</dbReference>
<gene>
    <name evidence="4" type="ORF">GCM10023165_31920</name>
</gene>
<dbReference type="InterPro" id="IPR028939">
    <property type="entry name" value="P5C_Rdtase_cat_N"/>
</dbReference>
<dbReference type="PANTHER" id="PTHR14239:SF10">
    <property type="entry name" value="REDUCTASE"/>
    <property type="match status" value="1"/>
</dbReference>
<evidence type="ECO:0000313" key="4">
    <source>
        <dbReference type="EMBL" id="GAA4347072.1"/>
    </source>
</evidence>
<dbReference type="SUPFAM" id="SSF51735">
    <property type="entry name" value="NAD(P)-binding Rossmann-fold domains"/>
    <property type="match status" value="1"/>
</dbReference>
<dbReference type="RefSeq" id="WP_345539080.1">
    <property type="nucleotide sequence ID" value="NZ_BAABGJ010000046.1"/>
</dbReference>
<evidence type="ECO:0000256" key="2">
    <source>
        <dbReference type="SAM" id="MobiDB-lite"/>
    </source>
</evidence>
<dbReference type="InterPro" id="IPR051267">
    <property type="entry name" value="STEAP_metalloreductase"/>
</dbReference>
<dbReference type="EMBL" id="BAABGJ010000046">
    <property type="protein sequence ID" value="GAA4347072.1"/>
    <property type="molecule type" value="Genomic_DNA"/>
</dbReference>
<dbReference type="Pfam" id="PF03807">
    <property type="entry name" value="F420_oxidored"/>
    <property type="match status" value="1"/>
</dbReference>
<protein>
    <submittedName>
        <fullName evidence="4">NAD(P)-binding domain-containing protein</fullName>
    </submittedName>
</protein>
<dbReference type="Gene3D" id="3.40.50.720">
    <property type="entry name" value="NAD(P)-binding Rossmann-like Domain"/>
    <property type="match status" value="1"/>
</dbReference>
<sequence length="231" mass="24802">MKIGVVGAGHIGRAMTKVAIDAGHEVMLANSRGPESLQALAKELGCRTGTVAEATRYGELVILAIPFNKIRQLDPADFAGRIVLDANNYYPGRDTAVEALDKHQATTSGLVQQHLAGARVVKFFNAIMFHDIEAHRKPHGASDRRALPIAGDDAEAKRIAATLMDQIGYDPVDGGSLDESWRFERAMPGYCVPLDAAHMRTALAAARRGEELPHGSWRAPRPLNGPPPASA</sequence>
<evidence type="ECO:0000256" key="1">
    <source>
        <dbReference type="ARBA" id="ARBA00023002"/>
    </source>
</evidence>
<feature type="region of interest" description="Disordered" evidence="2">
    <location>
        <begin position="210"/>
        <end position="231"/>
    </location>
</feature>